<evidence type="ECO:0000313" key="2">
    <source>
        <dbReference type="Proteomes" id="UP001501581"/>
    </source>
</evidence>
<dbReference type="PANTHER" id="PTHR34293">
    <property type="entry name" value="HTH-TYPE TRANSCRIPTIONAL REGULATOR TRMBL2"/>
    <property type="match status" value="1"/>
</dbReference>
<dbReference type="RefSeq" id="WP_343994014.1">
    <property type="nucleotide sequence ID" value="NZ_BAAALG010000008.1"/>
</dbReference>
<protein>
    <submittedName>
        <fullName evidence="1">Helix-turn-helix transcriptional regulator</fullName>
    </submittedName>
</protein>
<organism evidence="1 2">
    <name type="scientific">Nocardioides dubius</name>
    <dbReference type="NCBI Taxonomy" id="317019"/>
    <lineage>
        <taxon>Bacteria</taxon>
        <taxon>Bacillati</taxon>
        <taxon>Actinomycetota</taxon>
        <taxon>Actinomycetes</taxon>
        <taxon>Propionibacteriales</taxon>
        <taxon>Nocardioidaceae</taxon>
        <taxon>Nocardioides</taxon>
    </lineage>
</organism>
<dbReference type="InterPro" id="IPR051797">
    <property type="entry name" value="TrmB-like"/>
</dbReference>
<dbReference type="SUPFAM" id="SSF56024">
    <property type="entry name" value="Phospholipase D/nuclease"/>
    <property type="match status" value="1"/>
</dbReference>
<dbReference type="PANTHER" id="PTHR34293:SF1">
    <property type="entry name" value="HTH-TYPE TRANSCRIPTIONAL REGULATOR TRMBL2"/>
    <property type="match status" value="1"/>
</dbReference>
<gene>
    <name evidence="1" type="ORF">GCM10009668_20530</name>
</gene>
<dbReference type="Proteomes" id="UP001501581">
    <property type="component" value="Unassembled WGS sequence"/>
</dbReference>
<sequence length="326" mass="36009">MADHELGQRRERFETLAAPLFEEIAQRGGVATNDPLLRKAKDAVQILLDAGLLRQEGERYHAVDPNTVQAQVIAPLSSQGAQLIAESSAWSQIYAGLGQTYRRSPSTQSGQITELHGDEIDHFLASVVPNAQTELLTAQPQTGHSNAAQKVAAERDVAAIKRGVSMRTIYQHAARRNRATRAYVAQVTASGGEVRTLDEFFNRLIVVDREVALIPHGDNLSLALAIRDRGLIAYLVDMFERSWERGRPFTSRDTSVIQSIAEEQRAMTIRLLIEGHSDATCAKRLGVSPRTYAAYVADLKREYDAETRFQLGYLLGQEMANEDPGA</sequence>
<dbReference type="InterPro" id="IPR036388">
    <property type="entry name" value="WH-like_DNA-bd_sf"/>
</dbReference>
<evidence type="ECO:0000313" key="1">
    <source>
        <dbReference type="EMBL" id="GAA1102008.1"/>
    </source>
</evidence>
<comment type="caution">
    <text evidence="1">The sequence shown here is derived from an EMBL/GenBank/DDBJ whole genome shotgun (WGS) entry which is preliminary data.</text>
</comment>
<proteinExistence type="predicted"/>
<dbReference type="EMBL" id="BAAALG010000008">
    <property type="protein sequence ID" value="GAA1102008.1"/>
    <property type="molecule type" value="Genomic_DNA"/>
</dbReference>
<dbReference type="Gene3D" id="1.10.10.10">
    <property type="entry name" value="Winged helix-like DNA-binding domain superfamily/Winged helix DNA-binding domain"/>
    <property type="match status" value="1"/>
</dbReference>
<dbReference type="Gene3D" id="3.30.870.10">
    <property type="entry name" value="Endonuclease Chain A"/>
    <property type="match status" value="1"/>
</dbReference>
<reference evidence="1 2" key="1">
    <citation type="journal article" date="2019" name="Int. J. Syst. Evol. Microbiol.">
        <title>The Global Catalogue of Microorganisms (GCM) 10K type strain sequencing project: providing services to taxonomists for standard genome sequencing and annotation.</title>
        <authorList>
            <consortium name="The Broad Institute Genomics Platform"/>
            <consortium name="The Broad Institute Genome Sequencing Center for Infectious Disease"/>
            <person name="Wu L."/>
            <person name="Ma J."/>
        </authorList>
    </citation>
    <scope>NUCLEOTIDE SEQUENCE [LARGE SCALE GENOMIC DNA]</scope>
    <source>
        <strain evidence="1 2">JCM 13008</strain>
    </source>
</reference>
<name>A0ABN1TUR2_9ACTN</name>
<keyword evidence="2" id="KW-1185">Reference proteome</keyword>
<accession>A0ABN1TUR2</accession>